<organism evidence="1 2">
    <name type="scientific">Corallococcus caeni</name>
    <dbReference type="NCBI Taxonomy" id="3082388"/>
    <lineage>
        <taxon>Bacteria</taxon>
        <taxon>Pseudomonadati</taxon>
        <taxon>Myxococcota</taxon>
        <taxon>Myxococcia</taxon>
        <taxon>Myxococcales</taxon>
        <taxon>Cystobacterineae</taxon>
        <taxon>Myxococcaceae</taxon>
        <taxon>Corallococcus</taxon>
    </lineage>
</organism>
<dbReference type="EMBL" id="BTTX01000002">
    <property type="protein sequence ID" value="GMU05872.1"/>
    <property type="molecule type" value="Genomic_DNA"/>
</dbReference>
<dbReference type="Proteomes" id="UP001342631">
    <property type="component" value="Unassembled WGS sequence"/>
</dbReference>
<name>A0ABQ6QPY7_9BACT</name>
<dbReference type="PRINTS" id="PR00834">
    <property type="entry name" value="PROTEASES2C"/>
</dbReference>
<dbReference type="RefSeq" id="WP_338276741.1">
    <property type="nucleotide sequence ID" value="NZ_BTTX01000002.1"/>
</dbReference>
<accession>A0ABQ6QPY7</accession>
<dbReference type="InterPro" id="IPR001940">
    <property type="entry name" value="Peptidase_S1C"/>
</dbReference>
<comment type="caution">
    <text evidence="1">The sequence shown here is derived from an EMBL/GenBank/DDBJ whole genome shotgun (WGS) entry which is preliminary data.</text>
</comment>
<dbReference type="PANTHER" id="PTHR43019:SF23">
    <property type="entry name" value="PROTEASE DO-LIKE 5, CHLOROPLASTIC"/>
    <property type="match status" value="1"/>
</dbReference>
<keyword evidence="2" id="KW-1185">Reference proteome</keyword>
<proteinExistence type="predicted"/>
<reference evidence="1 2" key="1">
    <citation type="journal article" date="2024" name="Arch. Microbiol.">
        <title>Corallococcus caeni sp. nov., a novel myxobacterium isolated from activated sludge.</title>
        <authorList>
            <person name="Tomita S."/>
            <person name="Nakai R."/>
            <person name="Kuroda K."/>
            <person name="Kurashita H."/>
            <person name="Hatamoto M."/>
            <person name="Yamaguchi T."/>
            <person name="Narihiro T."/>
        </authorList>
    </citation>
    <scope>NUCLEOTIDE SEQUENCE [LARGE SCALE GENOMIC DNA]</scope>
    <source>
        <strain evidence="1 2">NO1</strain>
    </source>
</reference>
<dbReference type="PANTHER" id="PTHR43019">
    <property type="entry name" value="SERINE ENDOPROTEASE DEGS"/>
    <property type="match status" value="1"/>
</dbReference>
<dbReference type="Pfam" id="PF13365">
    <property type="entry name" value="Trypsin_2"/>
    <property type="match status" value="1"/>
</dbReference>
<protein>
    <recommendedName>
        <fullName evidence="3">Serine protease</fullName>
    </recommendedName>
</protein>
<dbReference type="InterPro" id="IPR009003">
    <property type="entry name" value="Peptidase_S1_PA"/>
</dbReference>
<dbReference type="Gene3D" id="2.40.10.10">
    <property type="entry name" value="Trypsin-like serine proteases"/>
    <property type="match status" value="2"/>
</dbReference>
<dbReference type="InterPro" id="IPR043504">
    <property type="entry name" value="Peptidase_S1_PA_chymotrypsin"/>
</dbReference>
<sequence>MFSFLLVAVLAQGPVAPPEPLAAPSASPAPPVLQAPDAGVADAVVPPLPVASLPPATHELFRRIQGRVAQVRIIERRSGTKSSIGSAFFVSAKGHALTNYHVVSDLVLHPEDYTAELDRGDATVPVRLLAVDVVSDLAVIQVDAPVSDYFKLEEHEPPQGTRLFAMGNPRDLGTTIVEGTYNGLVRDALYERVHFTGAINPGMSGGPTLSGEGGVVGVNVATMGNQVGFLVPVARARTLLDRALEQEGPPDSAALMTSVQEQLLANQQRITDRLMATDLPKQALGGYRVPGRWSPFLKCWGDTPHDPETPYTVTSYQCSSEEDIFLSSSHRTGVVAYLHQHVESQKLGAMRFSALYSTLFSQDPDAVEATREDVTNFRCKSEFVDVNGLTVRAALCLRAYRRFPGLYDLVLRAATLNAATHGVDTSLTLGGFSAENARKLARRYLEGLSWTK</sequence>
<evidence type="ECO:0008006" key="3">
    <source>
        <dbReference type="Google" id="ProtNLM"/>
    </source>
</evidence>
<evidence type="ECO:0000313" key="1">
    <source>
        <dbReference type="EMBL" id="GMU05872.1"/>
    </source>
</evidence>
<gene>
    <name evidence="1" type="ORF">ASNO1_21250</name>
</gene>
<evidence type="ECO:0000313" key="2">
    <source>
        <dbReference type="Proteomes" id="UP001342631"/>
    </source>
</evidence>
<dbReference type="SUPFAM" id="SSF50494">
    <property type="entry name" value="Trypsin-like serine proteases"/>
    <property type="match status" value="1"/>
</dbReference>